<feature type="region of interest" description="Disordered" evidence="1">
    <location>
        <begin position="20"/>
        <end position="40"/>
    </location>
</feature>
<proteinExistence type="predicted"/>
<keyword evidence="3" id="KW-1185">Reference proteome</keyword>
<evidence type="ECO:0000256" key="1">
    <source>
        <dbReference type="SAM" id="MobiDB-lite"/>
    </source>
</evidence>
<feature type="compositionally biased region" description="Polar residues" evidence="1">
    <location>
        <begin position="353"/>
        <end position="369"/>
    </location>
</feature>
<feature type="compositionally biased region" description="Polar residues" evidence="1">
    <location>
        <begin position="380"/>
        <end position="392"/>
    </location>
</feature>
<dbReference type="Proteomes" id="UP000322873">
    <property type="component" value="Unassembled WGS sequence"/>
</dbReference>
<evidence type="ECO:0000313" key="2">
    <source>
        <dbReference type="EMBL" id="KAA8569892.1"/>
    </source>
</evidence>
<protein>
    <submittedName>
        <fullName evidence="2">Uncharacterized protein</fullName>
    </submittedName>
</protein>
<feature type="compositionally biased region" description="Low complexity" evidence="1">
    <location>
        <begin position="202"/>
        <end position="220"/>
    </location>
</feature>
<reference evidence="2 3" key="1">
    <citation type="submission" date="2019-06" db="EMBL/GenBank/DDBJ databases">
        <title>Genome Sequence of the Brown Rot Fungal Pathogen Monilinia fructicola.</title>
        <authorList>
            <person name="De Miccolis Angelini R.M."/>
            <person name="Landi L."/>
            <person name="Abate D."/>
            <person name="Pollastro S."/>
            <person name="Romanazzi G."/>
            <person name="Faretra F."/>
        </authorList>
    </citation>
    <scope>NUCLEOTIDE SEQUENCE [LARGE SCALE GENOMIC DNA]</scope>
    <source>
        <strain evidence="2 3">Mfrc123</strain>
    </source>
</reference>
<accession>A0A5M9JQ08</accession>
<sequence length="543" mass="59946">MTDEQLTRERDDVLRKKALRELGAQRNEPRAQPPWQTPAAQPANLQIPESIFIKPLHRDPAQHLQLLAVFLMFRARFSALPAHQQNLYGRVCGRFRLFEMFARDLVERSCAEHVVDFDRVQLVVDALWKAKLFSMSSTLMRDLRMYTDEDVGSDRFRKAVGLPARKRSPGGGEAESGKAVQLNAENLQQLLEQLDTPPASPPSRKQSESASSESGSRAAPVRGRTPPPHKSRYLIIISDTSLHGEKNNIYNPALLRQPNRAIIPRPSIQNPHSTPSDSGSSPESPAGGRSKQDPTNRPLAADTPEASQRASSDASTHTPPTEKITRAWSGFKGISAGGPKPDAAHNAPPFPPSGSSQTGTSESWAQCSPSRRERSAVSRLGNSLTGSDESGNANATRRLWLAVDLPSMTHWMSMFHRYPSKHAFHSFEGPGHHGSQPPLLRGLGRGLDLSPCQRARTDEVVRPVERPPLRLPCTICEPGVRETLAACAKPVRRLLRLKSWCPITRNWKCARCDAWPVVEGGVPNFDSCDEGRALEPWRDVGPT</sequence>
<feature type="region of interest" description="Disordered" evidence="1">
    <location>
        <begin position="264"/>
        <end position="392"/>
    </location>
</feature>
<feature type="region of interest" description="Disordered" evidence="1">
    <location>
        <begin position="194"/>
        <end position="232"/>
    </location>
</feature>
<dbReference type="AlphaFoldDB" id="A0A5M9JQ08"/>
<comment type="caution">
    <text evidence="2">The sequence shown here is derived from an EMBL/GenBank/DDBJ whole genome shotgun (WGS) entry which is preliminary data.</text>
</comment>
<organism evidence="2 3">
    <name type="scientific">Monilinia fructicola</name>
    <name type="common">Brown rot fungus</name>
    <name type="synonym">Ciboria fructicola</name>
    <dbReference type="NCBI Taxonomy" id="38448"/>
    <lineage>
        <taxon>Eukaryota</taxon>
        <taxon>Fungi</taxon>
        <taxon>Dikarya</taxon>
        <taxon>Ascomycota</taxon>
        <taxon>Pezizomycotina</taxon>
        <taxon>Leotiomycetes</taxon>
        <taxon>Helotiales</taxon>
        <taxon>Sclerotiniaceae</taxon>
        <taxon>Monilinia</taxon>
    </lineage>
</organism>
<feature type="compositionally biased region" description="Polar residues" evidence="1">
    <location>
        <begin position="305"/>
        <end position="319"/>
    </location>
</feature>
<dbReference type="EMBL" id="VICG01000007">
    <property type="protein sequence ID" value="KAA8569892.1"/>
    <property type="molecule type" value="Genomic_DNA"/>
</dbReference>
<feature type="compositionally biased region" description="Low complexity" evidence="1">
    <location>
        <begin position="271"/>
        <end position="289"/>
    </location>
</feature>
<name>A0A5M9JQ08_MONFR</name>
<evidence type="ECO:0000313" key="3">
    <source>
        <dbReference type="Proteomes" id="UP000322873"/>
    </source>
</evidence>
<gene>
    <name evidence="2" type="ORF">EYC84_002235</name>
</gene>